<dbReference type="AlphaFoldDB" id="A0A3M8B741"/>
<dbReference type="EMBL" id="RHHS01000014">
    <property type="protein sequence ID" value="RNB59200.1"/>
    <property type="molecule type" value="Genomic_DNA"/>
</dbReference>
<sequence length="288" mass="32714">MLDRVVEGVVDWKNRQGDIARADGPMRLLAAAVAMEKEIATLVAGQSCHTKAFLLAAKMRPKEEAIPLLFHALQSSNLWLEAMMMLHWITFSRIKGMASFFEWENSLAEKSEQAVLAVEACRLSWTATYSLALAFLGLAEQIMPELANPRHPPHEQRLAEQRIVQMLEQLEDFFRILLRKSDFLQTLFAEQEFEVETSVQELRSALHASLKNLEVYYSPSVTLSASFQQRLKDSVLPLKKYGKPKESVRHVVQTPASYPAPWLNRGVFPGKTKSHKAVEPAKMRKKEP</sequence>
<evidence type="ECO:0000313" key="3">
    <source>
        <dbReference type="Proteomes" id="UP000268829"/>
    </source>
</evidence>
<feature type="region of interest" description="Disordered" evidence="1">
    <location>
        <begin position="269"/>
        <end position="288"/>
    </location>
</feature>
<accession>A0A3M8B741</accession>
<reference evidence="2 3" key="1">
    <citation type="submission" date="2018-10" db="EMBL/GenBank/DDBJ databases">
        <title>Phylogenomics of Brevibacillus.</title>
        <authorList>
            <person name="Dunlap C."/>
        </authorList>
    </citation>
    <scope>NUCLEOTIDE SEQUENCE [LARGE SCALE GENOMIC DNA]</scope>
    <source>
        <strain evidence="2 3">DSM 100115</strain>
    </source>
</reference>
<dbReference type="Proteomes" id="UP000268829">
    <property type="component" value="Unassembled WGS sequence"/>
</dbReference>
<proteinExistence type="predicted"/>
<name>A0A3M8B741_9BACL</name>
<feature type="compositionally biased region" description="Basic and acidic residues" evidence="1">
    <location>
        <begin position="276"/>
        <end position="288"/>
    </location>
</feature>
<evidence type="ECO:0000256" key="1">
    <source>
        <dbReference type="SAM" id="MobiDB-lite"/>
    </source>
</evidence>
<evidence type="ECO:0000313" key="2">
    <source>
        <dbReference type="EMBL" id="RNB59200.1"/>
    </source>
</evidence>
<protein>
    <submittedName>
        <fullName evidence="2">Uncharacterized protein</fullName>
    </submittedName>
</protein>
<gene>
    <name evidence="2" type="ORF">EDM57_05445</name>
</gene>
<organism evidence="2 3">
    <name type="scientific">Brevibacillus gelatini</name>
    <dbReference type="NCBI Taxonomy" id="1655277"/>
    <lineage>
        <taxon>Bacteria</taxon>
        <taxon>Bacillati</taxon>
        <taxon>Bacillota</taxon>
        <taxon>Bacilli</taxon>
        <taxon>Bacillales</taxon>
        <taxon>Paenibacillaceae</taxon>
        <taxon>Brevibacillus</taxon>
    </lineage>
</organism>
<keyword evidence="3" id="KW-1185">Reference proteome</keyword>
<comment type="caution">
    <text evidence="2">The sequence shown here is derived from an EMBL/GenBank/DDBJ whole genome shotgun (WGS) entry which is preliminary data.</text>
</comment>